<dbReference type="PANTHER" id="PTHR12305:SF81">
    <property type="entry name" value="PHOSPHATIDYLINOSITOL 3,4,5-TRISPHOSPHATE 3-PHOSPHATASE AND DUAL-SPECIFICITY PROTEIN PHOSPHATASE PTEN"/>
    <property type="match status" value="1"/>
</dbReference>
<dbReference type="GO" id="GO:0016314">
    <property type="term" value="F:phosphatidylinositol-3,4,5-trisphosphate 3-phosphatase activity"/>
    <property type="evidence" value="ECO:0007669"/>
    <property type="project" value="UniProtKB-EC"/>
</dbReference>
<proteinExistence type="predicted"/>
<evidence type="ECO:0000256" key="3">
    <source>
        <dbReference type="SAM" id="MobiDB-lite"/>
    </source>
</evidence>
<comment type="caution">
    <text evidence="7">The sequence shown here is derived from an EMBL/GenBank/DDBJ whole genome shotgun (WGS) entry which is preliminary data.</text>
</comment>
<dbReference type="InterPro" id="IPR029021">
    <property type="entry name" value="Prot-tyrosine_phosphatase-like"/>
</dbReference>
<dbReference type="PROSITE" id="PS51181">
    <property type="entry name" value="PPASE_TENSIN"/>
    <property type="match status" value="1"/>
</dbReference>
<dbReference type="VEuPathDB" id="FungiDB:G647_00911"/>
<dbReference type="PANTHER" id="PTHR12305">
    <property type="entry name" value="PHOSPHATASE WITH HOMOLOGY TO TENSIN"/>
    <property type="match status" value="1"/>
</dbReference>
<dbReference type="Pfam" id="PF00102">
    <property type="entry name" value="Y_phosphatase"/>
    <property type="match status" value="1"/>
</dbReference>
<evidence type="ECO:0000256" key="2">
    <source>
        <dbReference type="ARBA" id="ARBA00022801"/>
    </source>
</evidence>
<dbReference type="GO" id="GO:0042995">
    <property type="term" value="C:cell projection"/>
    <property type="evidence" value="ECO:0007669"/>
    <property type="project" value="TreeGrafter"/>
</dbReference>
<protein>
    <recommendedName>
        <fullName evidence="1">phosphatidylinositol-3,4,5-trisphosphate 3-phosphatase</fullName>
        <ecNumber evidence="1">3.1.3.67</ecNumber>
    </recommendedName>
</protein>
<sequence length="585" mass="64665">MSTHRSTHTVANIRRLHFYDRSSPGRERDSESVGLSVLTAPATLYADKIRSPEAGLDLCYVTDDIWPKKAYRNPLSHLVGFLDRKHGEDWSIFEFRAEGTGYPDSEVYNRIHHFPWPDHHPPPFAIIPNLMASMRNWIQRADEKAGEEGGDNKRRVAVVHCKAGKGRSGTAACSYLISEEGWKKEDALQRFTTRRMRPGFGLGVSIPSQLRWVDYVDWWTNRMGKRYVERPVEVVEVHVWGLRDGVKVSVEGFVDNGRRIRAFHTFTRQEKTVVEDSNRAAKPASGAKKHDQILTSPTNGTPQSSSMSLDSSAEPSSQSVILKPSRPLILPTSDVNIDFERRNKAGYTGLTMVTAIAHVWFNAYFEGGHEGHDSGIFEIEWEAMDGIKGSSRKGTKALDRLKVVWKYAKQEGDGGPVERIITQPEKGELVPEEQPADWRGVDDTEVRPADGVDSGRKGAAALTMGAMINQGATTLGKELGLRKSQPESADVSRASSVKDETTSGQVSSDAQRVEHSEDAGVKPFVPEDEATDAHGATNPEGEGRQDTKTGHRMEAGLAKAALVISKMKPSRDKADKDGEGKKDDA</sequence>
<evidence type="ECO:0000259" key="6">
    <source>
        <dbReference type="PROSITE" id="PS51181"/>
    </source>
</evidence>
<reference evidence="8" key="1">
    <citation type="submission" date="2015-07" db="EMBL/GenBank/DDBJ databases">
        <authorList>
            <person name="Teixeira M.M."/>
            <person name="Souza R.C."/>
            <person name="Almeida L.G."/>
            <person name="Vicente V.A."/>
            <person name="de Hoog S."/>
            <person name="Bocca A.L."/>
            <person name="de Almeida S.R."/>
            <person name="Vasconcelos A.T."/>
            <person name="Felipe M.S."/>
        </authorList>
    </citation>
    <scope>NUCLEOTIDE SEQUENCE [LARGE SCALE GENOMIC DNA]</scope>
    <source>
        <strain evidence="8">KSF</strain>
    </source>
</reference>
<dbReference type="PROSITE" id="PS50056">
    <property type="entry name" value="TYR_PHOSPHATASE_2"/>
    <property type="match status" value="1"/>
</dbReference>
<dbReference type="GO" id="GO:0043491">
    <property type="term" value="P:phosphatidylinositol 3-kinase/protein kinase B signal transduction"/>
    <property type="evidence" value="ECO:0007669"/>
    <property type="project" value="TreeGrafter"/>
</dbReference>
<dbReference type="InterPro" id="IPR003595">
    <property type="entry name" value="Tyr_Pase_cat"/>
</dbReference>
<gene>
    <name evidence="7" type="ORF">CLCR_09887</name>
</gene>
<dbReference type="GO" id="GO:0005886">
    <property type="term" value="C:plasma membrane"/>
    <property type="evidence" value="ECO:0007669"/>
    <property type="project" value="TreeGrafter"/>
</dbReference>
<dbReference type="SMART" id="SM00404">
    <property type="entry name" value="PTPc_motif"/>
    <property type="match status" value="1"/>
</dbReference>
<dbReference type="EC" id="3.1.3.67" evidence="1"/>
<feature type="compositionally biased region" description="Basic and acidic residues" evidence="3">
    <location>
        <begin position="541"/>
        <end position="554"/>
    </location>
</feature>
<evidence type="ECO:0000259" key="5">
    <source>
        <dbReference type="PROSITE" id="PS50056"/>
    </source>
</evidence>
<dbReference type="eggNOG" id="KOG2283">
    <property type="taxonomic scope" value="Eukaryota"/>
</dbReference>
<dbReference type="OrthoDB" id="16692at2759"/>
<feature type="region of interest" description="Disordered" evidence="3">
    <location>
        <begin position="274"/>
        <end position="322"/>
    </location>
</feature>
<dbReference type="InterPro" id="IPR000242">
    <property type="entry name" value="PTP_cat"/>
</dbReference>
<dbReference type="GO" id="GO:0005634">
    <property type="term" value="C:nucleus"/>
    <property type="evidence" value="ECO:0007669"/>
    <property type="project" value="TreeGrafter"/>
</dbReference>
<feature type="domain" description="Tyrosine specific protein phosphatases" evidence="5">
    <location>
        <begin position="135"/>
        <end position="195"/>
    </location>
</feature>
<dbReference type="EMBL" id="LGRB01000008">
    <property type="protein sequence ID" value="OCT54010.1"/>
    <property type="molecule type" value="Genomic_DNA"/>
</dbReference>
<dbReference type="GO" id="GO:0046856">
    <property type="term" value="P:phosphatidylinositol dephosphorylation"/>
    <property type="evidence" value="ECO:0007669"/>
    <property type="project" value="TreeGrafter"/>
</dbReference>
<dbReference type="InterPro" id="IPR029023">
    <property type="entry name" value="Tensin_phosphatase"/>
</dbReference>
<feature type="compositionally biased region" description="Basic and acidic residues" evidence="3">
    <location>
        <begin position="511"/>
        <end position="520"/>
    </location>
</feature>
<dbReference type="SUPFAM" id="SSF52799">
    <property type="entry name" value="(Phosphotyrosine protein) phosphatases II"/>
    <property type="match status" value="1"/>
</dbReference>
<dbReference type="GO" id="GO:0005829">
    <property type="term" value="C:cytosol"/>
    <property type="evidence" value="ECO:0007669"/>
    <property type="project" value="TreeGrafter"/>
</dbReference>
<dbReference type="GO" id="GO:0004725">
    <property type="term" value="F:protein tyrosine phosphatase activity"/>
    <property type="evidence" value="ECO:0007669"/>
    <property type="project" value="InterPro"/>
</dbReference>
<dbReference type="Proteomes" id="UP000094526">
    <property type="component" value="Unassembled WGS sequence"/>
</dbReference>
<keyword evidence="8" id="KW-1185">Reference proteome</keyword>
<dbReference type="CDD" id="cd14497">
    <property type="entry name" value="PTP_PTEN-like"/>
    <property type="match status" value="1"/>
</dbReference>
<dbReference type="Gene3D" id="3.90.190.10">
    <property type="entry name" value="Protein tyrosine phosphatase superfamily"/>
    <property type="match status" value="1"/>
</dbReference>
<keyword evidence="2" id="KW-0378">Hydrolase</keyword>
<evidence type="ECO:0000313" key="7">
    <source>
        <dbReference type="EMBL" id="OCT54010.1"/>
    </source>
</evidence>
<dbReference type="VEuPathDB" id="FungiDB:CLCR_09887"/>
<evidence type="ECO:0000259" key="4">
    <source>
        <dbReference type="PROSITE" id="PS50055"/>
    </source>
</evidence>
<feature type="compositionally biased region" description="Polar residues" evidence="3">
    <location>
        <begin position="293"/>
        <end position="320"/>
    </location>
</feature>
<dbReference type="InterPro" id="IPR016130">
    <property type="entry name" value="Tyr_Pase_AS"/>
</dbReference>
<dbReference type="GO" id="GO:0051896">
    <property type="term" value="P:regulation of phosphatidylinositol 3-kinase/protein kinase B signal transduction"/>
    <property type="evidence" value="ECO:0007669"/>
    <property type="project" value="TreeGrafter"/>
</dbReference>
<dbReference type="STRING" id="86049.A0A1C1D057"/>
<evidence type="ECO:0000313" key="8">
    <source>
        <dbReference type="Proteomes" id="UP000094526"/>
    </source>
</evidence>
<dbReference type="AlphaFoldDB" id="A0A1C1D057"/>
<organism evidence="7 8">
    <name type="scientific">Cladophialophora carrionii</name>
    <dbReference type="NCBI Taxonomy" id="86049"/>
    <lineage>
        <taxon>Eukaryota</taxon>
        <taxon>Fungi</taxon>
        <taxon>Dikarya</taxon>
        <taxon>Ascomycota</taxon>
        <taxon>Pezizomycotina</taxon>
        <taxon>Eurotiomycetes</taxon>
        <taxon>Chaetothyriomycetidae</taxon>
        <taxon>Chaetothyriales</taxon>
        <taxon>Herpotrichiellaceae</taxon>
        <taxon>Cladophialophora</taxon>
    </lineage>
</organism>
<accession>A0A1C1D057</accession>
<feature type="compositionally biased region" description="Basic and acidic residues" evidence="3">
    <location>
        <begin position="569"/>
        <end position="585"/>
    </location>
</feature>
<name>A0A1C1D057_9EURO</name>
<dbReference type="InterPro" id="IPR051281">
    <property type="entry name" value="Dual-spec_lipid-protein_phosph"/>
</dbReference>
<feature type="domain" description="Phosphatase tensin-type" evidence="6">
    <location>
        <begin position="47"/>
        <end position="223"/>
    </location>
</feature>
<feature type="domain" description="Tyrosine-protein phosphatase" evidence="4">
    <location>
        <begin position="63"/>
        <end position="170"/>
    </location>
</feature>
<dbReference type="PROSITE" id="PS50055">
    <property type="entry name" value="TYR_PHOSPHATASE_PTP"/>
    <property type="match status" value="1"/>
</dbReference>
<dbReference type="PROSITE" id="PS00383">
    <property type="entry name" value="TYR_PHOSPHATASE_1"/>
    <property type="match status" value="1"/>
</dbReference>
<dbReference type="InterPro" id="IPR000387">
    <property type="entry name" value="Tyr_Pase_dom"/>
</dbReference>
<evidence type="ECO:0000256" key="1">
    <source>
        <dbReference type="ARBA" id="ARBA00013015"/>
    </source>
</evidence>
<feature type="region of interest" description="Disordered" evidence="3">
    <location>
        <begin position="477"/>
        <end position="585"/>
    </location>
</feature>